<evidence type="ECO:0000313" key="1">
    <source>
        <dbReference type="Proteomes" id="UP000887563"/>
    </source>
</evidence>
<accession>A0A914M0H2</accession>
<protein>
    <submittedName>
        <fullName evidence="2">Uncharacterized protein</fullName>
    </submittedName>
</protein>
<organism evidence="1 2">
    <name type="scientific">Meloidogyne incognita</name>
    <name type="common">Southern root-knot nematode worm</name>
    <name type="synonym">Oxyuris incognita</name>
    <dbReference type="NCBI Taxonomy" id="6306"/>
    <lineage>
        <taxon>Eukaryota</taxon>
        <taxon>Metazoa</taxon>
        <taxon>Ecdysozoa</taxon>
        <taxon>Nematoda</taxon>
        <taxon>Chromadorea</taxon>
        <taxon>Rhabditida</taxon>
        <taxon>Tylenchina</taxon>
        <taxon>Tylenchomorpha</taxon>
        <taxon>Tylenchoidea</taxon>
        <taxon>Meloidogynidae</taxon>
        <taxon>Meloidogyninae</taxon>
        <taxon>Meloidogyne</taxon>
        <taxon>Meloidogyne incognita group</taxon>
    </lineage>
</organism>
<dbReference type="PANTHER" id="PTHR37443">
    <property type="entry name" value="PROTEIN CBG09852-RELATED"/>
    <property type="match status" value="1"/>
</dbReference>
<dbReference type="WBParaSite" id="Minc3s00863g18220">
    <property type="protein sequence ID" value="Minc3s00863g18220"/>
    <property type="gene ID" value="Minc3s00863g18220"/>
</dbReference>
<sequence length="225" mass="26101">MNVDSSANEQSRGFVITKITERCLPIHPQIVSMLGNANQTENCLEWGDWGPCIWVKGLNPLWQRSYFDQLLPGRKGCRNHMFFKLLRERWGEALNNVLDYFKELIIDEEPCGFCSYQHSCGRKCNRRADFKSSINALFVAERRCMEFDQINSCKYKFNQERGCKLWPNNLINLPNVSDSMKDFINGMSMLNCVEAVTESEATCRCCCAPYTPNPLNKFKCEYLQK</sequence>
<keyword evidence="1" id="KW-1185">Reference proteome</keyword>
<evidence type="ECO:0000313" key="2">
    <source>
        <dbReference type="WBParaSite" id="Minc3s00863g18220"/>
    </source>
</evidence>
<dbReference type="PANTHER" id="PTHR37443:SF2">
    <property type="entry name" value="PROTEIN CBG15264"/>
    <property type="match status" value="1"/>
</dbReference>
<reference evidence="2" key="1">
    <citation type="submission" date="2022-11" db="UniProtKB">
        <authorList>
            <consortium name="WormBaseParasite"/>
        </authorList>
    </citation>
    <scope>IDENTIFICATION</scope>
</reference>
<dbReference type="InterPro" id="IPR040271">
    <property type="entry name" value="T19C3.2-like"/>
</dbReference>
<dbReference type="AlphaFoldDB" id="A0A914M0H2"/>
<name>A0A914M0H2_MELIC</name>
<dbReference type="Proteomes" id="UP000887563">
    <property type="component" value="Unplaced"/>
</dbReference>
<proteinExistence type="predicted"/>